<protein>
    <recommendedName>
        <fullName evidence="3">DUF4283 domain-containing protein</fullName>
    </recommendedName>
</protein>
<dbReference type="PANTHER" id="PTHR31286:SF180">
    <property type="entry name" value="OS10G0362600 PROTEIN"/>
    <property type="match status" value="1"/>
</dbReference>
<keyword evidence="2" id="KW-1185">Reference proteome</keyword>
<dbReference type="PANTHER" id="PTHR31286">
    <property type="entry name" value="GLYCINE-RICH CELL WALL STRUCTURAL PROTEIN 1.8-LIKE"/>
    <property type="match status" value="1"/>
</dbReference>
<dbReference type="AlphaFoldDB" id="A0AAV3R1I6"/>
<dbReference type="EMBL" id="BAABME010024081">
    <property type="protein sequence ID" value="GAA0169436.1"/>
    <property type="molecule type" value="Genomic_DNA"/>
</dbReference>
<dbReference type="InterPro" id="IPR040256">
    <property type="entry name" value="At4g02000-like"/>
</dbReference>
<comment type="caution">
    <text evidence="1">The sequence shown here is derived from an EMBL/GenBank/DDBJ whole genome shotgun (WGS) entry which is preliminary data.</text>
</comment>
<gene>
    <name evidence="1" type="ORF">LIER_40759</name>
</gene>
<evidence type="ECO:0000313" key="2">
    <source>
        <dbReference type="Proteomes" id="UP001454036"/>
    </source>
</evidence>
<accession>A0AAV3R1I6</accession>
<organism evidence="1 2">
    <name type="scientific">Lithospermum erythrorhizon</name>
    <name type="common">Purple gromwell</name>
    <name type="synonym">Lithospermum officinale var. erythrorhizon</name>
    <dbReference type="NCBI Taxonomy" id="34254"/>
    <lineage>
        <taxon>Eukaryota</taxon>
        <taxon>Viridiplantae</taxon>
        <taxon>Streptophyta</taxon>
        <taxon>Embryophyta</taxon>
        <taxon>Tracheophyta</taxon>
        <taxon>Spermatophyta</taxon>
        <taxon>Magnoliopsida</taxon>
        <taxon>eudicotyledons</taxon>
        <taxon>Gunneridae</taxon>
        <taxon>Pentapetalae</taxon>
        <taxon>asterids</taxon>
        <taxon>lamiids</taxon>
        <taxon>Boraginales</taxon>
        <taxon>Boraginaceae</taxon>
        <taxon>Boraginoideae</taxon>
        <taxon>Lithospermeae</taxon>
        <taxon>Lithospermum</taxon>
    </lineage>
</organism>
<name>A0AAV3R1I6_LITER</name>
<proteinExistence type="predicted"/>
<evidence type="ECO:0008006" key="3">
    <source>
        <dbReference type="Google" id="ProtNLM"/>
    </source>
</evidence>
<sequence>MRVFKWTPDFHPSKESPLTPVWIHLHGLPLYLFEGEGLLSVANSIGKPLRVDSHNVNRVKLGTPSVCVELDVSKPLMKETWMSFVDDEDPTVVDGFWQSVEYDNNPA</sequence>
<reference evidence="1 2" key="1">
    <citation type="submission" date="2024-01" db="EMBL/GenBank/DDBJ databases">
        <title>The complete chloroplast genome sequence of Lithospermum erythrorhizon: insights into the phylogenetic relationship among Boraginaceae species and the maternal lineages of purple gromwells.</title>
        <authorList>
            <person name="Okada T."/>
            <person name="Watanabe K."/>
        </authorList>
    </citation>
    <scope>NUCLEOTIDE SEQUENCE [LARGE SCALE GENOMIC DNA]</scope>
</reference>
<dbReference type="Proteomes" id="UP001454036">
    <property type="component" value="Unassembled WGS sequence"/>
</dbReference>
<evidence type="ECO:0000313" key="1">
    <source>
        <dbReference type="EMBL" id="GAA0169436.1"/>
    </source>
</evidence>